<proteinExistence type="predicted"/>
<evidence type="ECO:0000313" key="2">
    <source>
        <dbReference type="Proteomes" id="UP000220251"/>
    </source>
</evidence>
<evidence type="ECO:0000313" key="1">
    <source>
        <dbReference type="EMBL" id="CRX39505.1"/>
    </source>
</evidence>
<sequence>MAKKFSEKGDTGAFFEKIPNLKTTLGIEDKPPDRLVGRIYHRIRRLFSFFEKGPSPLKGRVEEMHSKIAGVKNRLKEIRESALAEGASAEEMQAFVDMILHPLIEEGKRLQEMRDLTDPFHQVKVLDLYQIWMDKSEFWIIAFRTHARGSFFRLVNEHIWKDLAAKVERDLKILQDYAEHAVQSLLVSEKDKMVLKNQIDQAVSAHIVSLASLKRLPKEITFKDLEAWNRKIDSQRLQHFEEGLSLIDSMIEQFKPHAAQEEYQHLLDVIEVINSIEEQTLRLKQKAKRTGVDSDEWQIIRDKAALLGREAHSISLDLRLSQPLVERLEDIDEMLASILTHASGTFSESET</sequence>
<dbReference type="AlphaFoldDB" id="A0A0H5E828"/>
<protein>
    <submittedName>
        <fullName evidence="1">Uncharacterized protein</fullName>
    </submittedName>
</protein>
<organism evidence="1 2">
    <name type="scientific">Estrella lausannensis</name>
    <dbReference type="NCBI Taxonomy" id="483423"/>
    <lineage>
        <taxon>Bacteria</taxon>
        <taxon>Pseudomonadati</taxon>
        <taxon>Chlamydiota</taxon>
        <taxon>Chlamydiia</taxon>
        <taxon>Parachlamydiales</taxon>
        <taxon>Candidatus Criblamydiaceae</taxon>
        <taxon>Estrella</taxon>
    </lineage>
</organism>
<name>A0A0H5E828_9BACT</name>
<dbReference type="RefSeq" id="WP_098039370.1">
    <property type="nucleotide sequence ID" value="NZ_CWGJ01000028.1"/>
</dbReference>
<dbReference type="EMBL" id="CWGJ01000028">
    <property type="protein sequence ID" value="CRX39505.1"/>
    <property type="molecule type" value="Genomic_DNA"/>
</dbReference>
<dbReference type="Proteomes" id="UP000220251">
    <property type="component" value="Unassembled WGS sequence"/>
</dbReference>
<accession>A0A0H5E828</accession>
<keyword evidence="2" id="KW-1185">Reference proteome</keyword>
<gene>
    <name evidence="1" type="ORF">ELAC_2185</name>
</gene>
<reference evidence="2" key="1">
    <citation type="submission" date="2015-06" db="EMBL/GenBank/DDBJ databases">
        <authorList>
            <person name="Bertelli C."/>
        </authorList>
    </citation>
    <scope>NUCLEOTIDE SEQUENCE [LARGE SCALE GENOMIC DNA]</scope>
    <source>
        <strain evidence="2">CRIB-30</strain>
    </source>
</reference>